<dbReference type="RefSeq" id="WP_306419456.1">
    <property type="nucleotide sequence ID" value="NZ_VFRP01000040.1"/>
</dbReference>
<accession>A0A501WD57</accession>
<reference evidence="3 4" key="1">
    <citation type="submission" date="2019-06" db="EMBL/GenBank/DDBJ databases">
        <title>A novel bacterium of genus Amaricoccus, isolated from marine sediment.</title>
        <authorList>
            <person name="Huang H."/>
            <person name="Mo K."/>
            <person name="Hu Y."/>
        </authorList>
    </citation>
    <scope>NUCLEOTIDE SEQUENCE [LARGE SCALE GENOMIC DNA]</scope>
    <source>
        <strain evidence="3 4">HB172011</strain>
    </source>
</reference>
<evidence type="ECO:0000256" key="1">
    <source>
        <dbReference type="SAM" id="MobiDB-lite"/>
    </source>
</evidence>
<name>A0A501WD57_9RHOB</name>
<organism evidence="3 4">
    <name type="scientific">Amaricoccus solimangrovi</name>
    <dbReference type="NCBI Taxonomy" id="2589815"/>
    <lineage>
        <taxon>Bacteria</taxon>
        <taxon>Pseudomonadati</taxon>
        <taxon>Pseudomonadota</taxon>
        <taxon>Alphaproteobacteria</taxon>
        <taxon>Rhodobacterales</taxon>
        <taxon>Paracoccaceae</taxon>
        <taxon>Amaricoccus</taxon>
    </lineage>
</organism>
<keyword evidence="4" id="KW-1185">Reference proteome</keyword>
<feature type="domain" description="Pyruvate kinase C-terminal" evidence="2">
    <location>
        <begin position="2"/>
        <end position="107"/>
    </location>
</feature>
<evidence type="ECO:0000313" key="3">
    <source>
        <dbReference type="EMBL" id="TPE46762.1"/>
    </source>
</evidence>
<dbReference type="Pfam" id="PF02887">
    <property type="entry name" value="PK_C"/>
    <property type="match status" value="1"/>
</dbReference>
<comment type="caution">
    <text evidence="3">The sequence shown here is derived from an EMBL/GenBank/DDBJ whole genome shotgun (WGS) entry which is preliminary data.</text>
</comment>
<dbReference type="InterPro" id="IPR036918">
    <property type="entry name" value="Pyrv_Knase_C_sf"/>
</dbReference>
<dbReference type="SUPFAM" id="SSF52935">
    <property type="entry name" value="PK C-terminal domain-like"/>
    <property type="match status" value="1"/>
</dbReference>
<feature type="region of interest" description="Disordered" evidence="1">
    <location>
        <begin position="112"/>
        <end position="143"/>
    </location>
</feature>
<evidence type="ECO:0000313" key="4">
    <source>
        <dbReference type="Proteomes" id="UP000319255"/>
    </source>
</evidence>
<dbReference type="Gene3D" id="3.40.1380.20">
    <property type="entry name" value="Pyruvate kinase, C-terminal domain"/>
    <property type="match status" value="1"/>
</dbReference>
<gene>
    <name evidence="3" type="ORF">FJM51_21305</name>
</gene>
<protein>
    <recommendedName>
        <fullName evidence="2">Pyruvate kinase C-terminal domain-containing protein</fullName>
    </recommendedName>
</protein>
<evidence type="ECO:0000259" key="2">
    <source>
        <dbReference type="Pfam" id="PF02887"/>
    </source>
</evidence>
<dbReference type="EMBL" id="VFRP01000040">
    <property type="protein sequence ID" value="TPE46762.1"/>
    <property type="molecule type" value="Genomic_DNA"/>
</dbReference>
<sequence length="143" mass="14599">TREAAAVLPVKALVTYIDSGATSLRTARVRRAAPIAALTPSPAVARQLALVWGTFPIVTPPAEGVRAIVAMARGAAADRGFAGAGDIIAIAAGVPFGVPGSTNLLRIEQLPAGSTKARATPRAPICSKPKGSDHVGHHRRRSA</sequence>
<dbReference type="AlphaFoldDB" id="A0A501WD57"/>
<feature type="non-terminal residue" evidence="3">
    <location>
        <position position="1"/>
    </location>
</feature>
<dbReference type="InterPro" id="IPR015795">
    <property type="entry name" value="Pyrv_Knase_C"/>
</dbReference>
<proteinExistence type="predicted"/>
<dbReference type="Proteomes" id="UP000319255">
    <property type="component" value="Unassembled WGS sequence"/>
</dbReference>